<sequence length="213" mass="23566">MLGSLWACSAPPSWAISKLHSVMPSQPRLDTPSTLADTAWSVLHGCLVWVGKTPSASMYRPEKHWPLAMLHSCSLRSLRPLLANETARYYSRMGSIRDVSIGLSSYRIPRGTWSGQAWNWLARPLQLHHKFGVAHKAIRSYYRKSNHPMPLQSCLELHRASPYRCDLQKSCSTHAAPTLTAGIGRRASCMAPSSSSLVCHVAAFPHRAVAALL</sequence>
<comment type="caution">
    <text evidence="1">The sequence shown here is derived from an EMBL/GenBank/DDBJ whole genome shotgun (WGS) entry which is preliminary data.</text>
</comment>
<gene>
    <name evidence="1" type="ORF">B0H63DRAFT_163137</name>
</gene>
<accession>A0AAE0NU15</accession>
<dbReference type="EMBL" id="JAULSW010000003">
    <property type="protein sequence ID" value="KAK3387672.1"/>
    <property type="molecule type" value="Genomic_DNA"/>
</dbReference>
<evidence type="ECO:0000313" key="1">
    <source>
        <dbReference type="EMBL" id="KAK3387672.1"/>
    </source>
</evidence>
<keyword evidence="2" id="KW-1185">Reference proteome</keyword>
<dbReference type="Proteomes" id="UP001285441">
    <property type="component" value="Unassembled WGS sequence"/>
</dbReference>
<dbReference type="AlphaFoldDB" id="A0AAE0NU15"/>
<proteinExistence type="predicted"/>
<name>A0AAE0NU15_9PEZI</name>
<evidence type="ECO:0000313" key="2">
    <source>
        <dbReference type="Proteomes" id="UP001285441"/>
    </source>
</evidence>
<organism evidence="1 2">
    <name type="scientific">Podospora didyma</name>
    <dbReference type="NCBI Taxonomy" id="330526"/>
    <lineage>
        <taxon>Eukaryota</taxon>
        <taxon>Fungi</taxon>
        <taxon>Dikarya</taxon>
        <taxon>Ascomycota</taxon>
        <taxon>Pezizomycotina</taxon>
        <taxon>Sordariomycetes</taxon>
        <taxon>Sordariomycetidae</taxon>
        <taxon>Sordariales</taxon>
        <taxon>Podosporaceae</taxon>
        <taxon>Podospora</taxon>
    </lineage>
</organism>
<protein>
    <submittedName>
        <fullName evidence="1">Uncharacterized protein</fullName>
    </submittedName>
</protein>
<reference evidence="1" key="2">
    <citation type="submission" date="2023-06" db="EMBL/GenBank/DDBJ databases">
        <authorList>
            <consortium name="Lawrence Berkeley National Laboratory"/>
            <person name="Haridas S."/>
            <person name="Hensen N."/>
            <person name="Bonometti L."/>
            <person name="Westerberg I."/>
            <person name="Brannstrom I.O."/>
            <person name="Guillou S."/>
            <person name="Cros-Aarteil S."/>
            <person name="Calhoun S."/>
            <person name="Kuo A."/>
            <person name="Mondo S."/>
            <person name="Pangilinan J."/>
            <person name="Riley R."/>
            <person name="LaButti K."/>
            <person name="Andreopoulos B."/>
            <person name="Lipzen A."/>
            <person name="Chen C."/>
            <person name="Yanf M."/>
            <person name="Daum C."/>
            <person name="Ng V."/>
            <person name="Clum A."/>
            <person name="Steindorff A."/>
            <person name="Ohm R."/>
            <person name="Martin F."/>
            <person name="Silar P."/>
            <person name="Natvig D."/>
            <person name="Lalanne C."/>
            <person name="Gautier V."/>
            <person name="Ament-velasquez S.L."/>
            <person name="Kruys A."/>
            <person name="Hutchinson M.I."/>
            <person name="Powell A.J."/>
            <person name="Barry K."/>
            <person name="Miller A.N."/>
            <person name="Grigoriev I.V."/>
            <person name="Debuchy R."/>
            <person name="Gladieux P."/>
            <person name="Thoren M.H."/>
            <person name="Johannesson H."/>
        </authorList>
    </citation>
    <scope>NUCLEOTIDE SEQUENCE</scope>
    <source>
        <strain evidence="1">CBS 232.78</strain>
    </source>
</reference>
<reference evidence="1" key="1">
    <citation type="journal article" date="2023" name="Mol. Phylogenet. Evol.">
        <title>Genome-scale phylogeny and comparative genomics of the fungal order Sordariales.</title>
        <authorList>
            <person name="Hensen N."/>
            <person name="Bonometti L."/>
            <person name="Westerberg I."/>
            <person name="Brannstrom I.O."/>
            <person name="Guillou S."/>
            <person name="Cros-Aarteil S."/>
            <person name="Calhoun S."/>
            <person name="Haridas S."/>
            <person name="Kuo A."/>
            <person name="Mondo S."/>
            <person name="Pangilinan J."/>
            <person name="Riley R."/>
            <person name="LaButti K."/>
            <person name="Andreopoulos B."/>
            <person name="Lipzen A."/>
            <person name="Chen C."/>
            <person name="Yan M."/>
            <person name="Daum C."/>
            <person name="Ng V."/>
            <person name="Clum A."/>
            <person name="Steindorff A."/>
            <person name="Ohm R.A."/>
            <person name="Martin F."/>
            <person name="Silar P."/>
            <person name="Natvig D.O."/>
            <person name="Lalanne C."/>
            <person name="Gautier V."/>
            <person name="Ament-Velasquez S.L."/>
            <person name="Kruys A."/>
            <person name="Hutchinson M.I."/>
            <person name="Powell A.J."/>
            <person name="Barry K."/>
            <person name="Miller A.N."/>
            <person name="Grigoriev I.V."/>
            <person name="Debuchy R."/>
            <person name="Gladieux P."/>
            <person name="Hiltunen Thoren M."/>
            <person name="Johannesson H."/>
        </authorList>
    </citation>
    <scope>NUCLEOTIDE SEQUENCE</scope>
    <source>
        <strain evidence="1">CBS 232.78</strain>
    </source>
</reference>